<gene>
    <name evidence="2" type="ORF">EW146_g8746</name>
</gene>
<evidence type="ECO:0000313" key="2">
    <source>
        <dbReference type="EMBL" id="THH09211.1"/>
    </source>
</evidence>
<name>A0A4S4LDK8_9AGAM</name>
<evidence type="ECO:0000256" key="1">
    <source>
        <dbReference type="SAM" id="MobiDB-lite"/>
    </source>
</evidence>
<organism evidence="2 3">
    <name type="scientific">Bondarzewia mesenterica</name>
    <dbReference type="NCBI Taxonomy" id="1095465"/>
    <lineage>
        <taxon>Eukaryota</taxon>
        <taxon>Fungi</taxon>
        <taxon>Dikarya</taxon>
        <taxon>Basidiomycota</taxon>
        <taxon>Agaricomycotina</taxon>
        <taxon>Agaricomycetes</taxon>
        <taxon>Russulales</taxon>
        <taxon>Bondarzewiaceae</taxon>
        <taxon>Bondarzewia</taxon>
    </lineage>
</organism>
<dbReference type="OrthoDB" id="3204502at2759"/>
<dbReference type="EMBL" id="SGPL01000647">
    <property type="protein sequence ID" value="THH09211.1"/>
    <property type="molecule type" value="Genomic_DNA"/>
</dbReference>
<accession>A0A4S4LDK8</accession>
<keyword evidence="3" id="KW-1185">Reference proteome</keyword>
<sequence length="234" mass="26042">MSRSLRPCLKLGADQLSSSMGPSPFPFASCSTVQSPRVHFPPSPSLTSTHLTHSSKQYDRAPIVVAPNVCALPNRNERTYMPPSEPKRPAKPRASHYSHAQAVKGSYFHPRAFEACEREPSNVPVPAFDSPPPLVPDISSSESDESDTFLMTPPNPQLLPPMPFQLTNMSHAPMVYPREDRGSPMLFLPHPPSPKQERQRERERKRSPSRTRGQRHVKRSEFAAPELDGCLGGF</sequence>
<feature type="region of interest" description="Disordered" evidence="1">
    <location>
        <begin position="137"/>
        <end position="234"/>
    </location>
</feature>
<feature type="compositionally biased region" description="Basic residues" evidence="1">
    <location>
        <begin position="207"/>
        <end position="218"/>
    </location>
</feature>
<dbReference type="Proteomes" id="UP000310158">
    <property type="component" value="Unassembled WGS sequence"/>
</dbReference>
<evidence type="ECO:0000313" key="3">
    <source>
        <dbReference type="Proteomes" id="UP000310158"/>
    </source>
</evidence>
<proteinExistence type="predicted"/>
<protein>
    <submittedName>
        <fullName evidence="2">Uncharacterized protein</fullName>
    </submittedName>
</protein>
<dbReference type="AlphaFoldDB" id="A0A4S4LDK8"/>
<feature type="compositionally biased region" description="Basic and acidic residues" evidence="1">
    <location>
        <begin position="195"/>
        <end position="206"/>
    </location>
</feature>
<comment type="caution">
    <text evidence="2">The sequence shown here is derived from an EMBL/GenBank/DDBJ whole genome shotgun (WGS) entry which is preliminary data.</text>
</comment>
<feature type="compositionally biased region" description="Pro residues" evidence="1">
    <location>
        <begin position="153"/>
        <end position="163"/>
    </location>
</feature>
<reference evidence="2 3" key="1">
    <citation type="submission" date="2019-02" db="EMBL/GenBank/DDBJ databases">
        <title>Genome sequencing of the rare red list fungi Bondarzewia mesenterica.</title>
        <authorList>
            <person name="Buettner E."/>
            <person name="Kellner H."/>
        </authorList>
    </citation>
    <scope>NUCLEOTIDE SEQUENCE [LARGE SCALE GENOMIC DNA]</scope>
    <source>
        <strain evidence="2 3">DSM 108281</strain>
    </source>
</reference>